<reference evidence="3" key="2">
    <citation type="submission" date="2009-11" db="EMBL/GenBank/DDBJ databases">
        <title>The Genome Sequence of Allomyces macrogynus strain ATCC 38327.</title>
        <authorList>
            <consortium name="The Broad Institute Genome Sequencing Platform"/>
            <person name="Russ C."/>
            <person name="Cuomo C."/>
            <person name="Shea T."/>
            <person name="Young S.K."/>
            <person name="Zeng Q."/>
            <person name="Koehrsen M."/>
            <person name="Haas B."/>
            <person name="Borodovsky M."/>
            <person name="Guigo R."/>
            <person name="Alvarado L."/>
            <person name="Berlin A."/>
            <person name="Borenstein D."/>
            <person name="Chen Z."/>
            <person name="Engels R."/>
            <person name="Freedman E."/>
            <person name="Gellesch M."/>
            <person name="Goldberg J."/>
            <person name="Griggs A."/>
            <person name="Gujja S."/>
            <person name="Heiman D."/>
            <person name="Hepburn T."/>
            <person name="Howarth C."/>
            <person name="Jen D."/>
            <person name="Larson L."/>
            <person name="Lewis B."/>
            <person name="Mehta T."/>
            <person name="Park D."/>
            <person name="Pearson M."/>
            <person name="Roberts A."/>
            <person name="Saif S."/>
            <person name="Shenoy N."/>
            <person name="Sisk P."/>
            <person name="Stolte C."/>
            <person name="Sykes S."/>
            <person name="Walk T."/>
            <person name="White J."/>
            <person name="Yandava C."/>
            <person name="Burger G."/>
            <person name="Gray M.W."/>
            <person name="Holland P.W.H."/>
            <person name="King N."/>
            <person name="Lang F.B.F."/>
            <person name="Roger A.J."/>
            <person name="Ruiz-Trillo I."/>
            <person name="Lander E."/>
            <person name="Nusbaum C."/>
        </authorList>
    </citation>
    <scope>NUCLEOTIDE SEQUENCE [LARGE SCALE GENOMIC DNA]</scope>
    <source>
        <strain evidence="3">ATCC 38327</strain>
    </source>
</reference>
<dbReference type="AlphaFoldDB" id="A0A0L0SQY9"/>
<organism evidence="2 3">
    <name type="scientific">Allomyces macrogynus (strain ATCC 38327)</name>
    <name type="common">Allomyces javanicus var. macrogynus</name>
    <dbReference type="NCBI Taxonomy" id="578462"/>
    <lineage>
        <taxon>Eukaryota</taxon>
        <taxon>Fungi</taxon>
        <taxon>Fungi incertae sedis</taxon>
        <taxon>Blastocladiomycota</taxon>
        <taxon>Blastocladiomycetes</taxon>
        <taxon>Blastocladiales</taxon>
        <taxon>Blastocladiaceae</taxon>
        <taxon>Allomyces</taxon>
    </lineage>
</organism>
<keyword evidence="3" id="KW-1185">Reference proteome</keyword>
<dbReference type="Proteomes" id="UP000054350">
    <property type="component" value="Unassembled WGS sequence"/>
</dbReference>
<sequence length="445" mass="46300">MASDPSTLPSVPLDCTLVSFDSLAAAVKSPTPAKSPRAASVRTRAAATATVGAPRNRSASTSSSCVTAVPLPLPSAPPVPPLVPASNRSAESPPGYEHDALPLSTLSALPEAGTPHLARVASATPSTAAPQPISDCECDGDVLLPGVSVPLTHLPTAREDLRALHPKPRANLYIHGLLLKLLAAHDKSLDEADTRAIMQCRLYTHRSDDSVLYAVRAPETTSQARRTSTGSEVPVSARRTSMGSDLPARRAPDLRERSASDSAALPQATRRWSDPPTSVPRRASASSATAAVAPDAVSLSPPLPTASTTTRRLRRLSSTASVSSLSACDAQCSDAPLVAPVYPSPPDSPRSVPSSSSSSSPSSSSRPAPVPRLESLADLAMSTPISPIVRQATRTGPLLAALVLRPDLHALCLPWRAHALARRANGGATFRPRKGKKAPGVFFWC</sequence>
<feature type="compositionally biased region" description="Low complexity" evidence="1">
    <location>
        <begin position="349"/>
        <end position="367"/>
    </location>
</feature>
<feature type="region of interest" description="Disordered" evidence="1">
    <location>
        <begin position="339"/>
        <end position="370"/>
    </location>
</feature>
<evidence type="ECO:0000313" key="2">
    <source>
        <dbReference type="EMBL" id="KNE64922.1"/>
    </source>
</evidence>
<name>A0A0L0SQY9_ALLM3</name>
<gene>
    <name evidence="2" type="ORF">AMAG_19402</name>
</gene>
<reference evidence="2 3" key="1">
    <citation type="submission" date="2009-11" db="EMBL/GenBank/DDBJ databases">
        <title>Annotation of Allomyces macrogynus ATCC 38327.</title>
        <authorList>
            <consortium name="The Broad Institute Genome Sequencing Platform"/>
            <person name="Russ C."/>
            <person name="Cuomo C."/>
            <person name="Burger G."/>
            <person name="Gray M.W."/>
            <person name="Holland P.W.H."/>
            <person name="King N."/>
            <person name="Lang F.B.F."/>
            <person name="Roger A.J."/>
            <person name="Ruiz-Trillo I."/>
            <person name="Young S.K."/>
            <person name="Zeng Q."/>
            <person name="Gargeya S."/>
            <person name="Fitzgerald M."/>
            <person name="Haas B."/>
            <person name="Abouelleil A."/>
            <person name="Alvarado L."/>
            <person name="Arachchi H.M."/>
            <person name="Berlin A."/>
            <person name="Chapman S.B."/>
            <person name="Gearin G."/>
            <person name="Goldberg J."/>
            <person name="Griggs A."/>
            <person name="Gujja S."/>
            <person name="Hansen M."/>
            <person name="Heiman D."/>
            <person name="Howarth C."/>
            <person name="Larimer J."/>
            <person name="Lui A."/>
            <person name="MacDonald P.J.P."/>
            <person name="McCowen C."/>
            <person name="Montmayeur A."/>
            <person name="Murphy C."/>
            <person name="Neiman D."/>
            <person name="Pearson M."/>
            <person name="Priest M."/>
            <person name="Roberts A."/>
            <person name="Saif S."/>
            <person name="Shea T."/>
            <person name="Sisk P."/>
            <person name="Stolte C."/>
            <person name="Sykes S."/>
            <person name="Wortman J."/>
            <person name="Nusbaum C."/>
            <person name="Birren B."/>
        </authorList>
    </citation>
    <scope>NUCLEOTIDE SEQUENCE [LARGE SCALE GENOMIC DNA]</scope>
    <source>
        <strain evidence="2 3">ATCC 38327</strain>
    </source>
</reference>
<feature type="compositionally biased region" description="Polar residues" evidence="1">
    <location>
        <begin position="219"/>
        <end position="231"/>
    </location>
</feature>
<evidence type="ECO:0000313" key="3">
    <source>
        <dbReference type="Proteomes" id="UP000054350"/>
    </source>
</evidence>
<evidence type="ECO:0000256" key="1">
    <source>
        <dbReference type="SAM" id="MobiDB-lite"/>
    </source>
</evidence>
<feature type="region of interest" description="Disordered" evidence="1">
    <location>
        <begin position="27"/>
        <end position="101"/>
    </location>
</feature>
<protein>
    <submittedName>
        <fullName evidence="2">Uncharacterized protein</fullName>
    </submittedName>
</protein>
<feature type="compositionally biased region" description="Low complexity" evidence="1">
    <location>
        <begin position="275"/>
        <end position="314"/>
    </location>
</feature>
<feature type="region of interest" description="Disordered" evidence="1">
    <location>
        <begin position="218"/>
        <end position="314"/>
    </location>
</feature>
<feature type="compositionally biased region" description="Low complexity" evidence="1">
    <location>
        <begin position="35"/>
        <end position="70"/>
    </location>
</feature>
<proteinExistence type="predicted"/>
<feature type="compositionally biased region" description="Pro residues" evidence="1">
    <location>
        <begin position="71"/>
        <end position="83"/>
    </location>
</feature>
<feature type="compositionally biased region" description="Basic and acidic residues" evidence="1">
    <location>
        <begin position="247"/>
        <end position="259"/>
    </location>
</feature>
<dbReference type="VEuPathDB" id="FungiDB:AMAG_19402"/>
<accession>A0A0L0SQY9</accession>
<dbReference type="EMBL" id="GG745346">
    <property type="protein sequence ID" value="KNE64922.1"/>
    <property type="molecule type" value="Genomic_DNA"/>
</dbReference>